<dbReference type="OrthoDB" id="4028261at2759"/>
<dbReference type="HOGENOM" id="CLU_1943081_0_0_1"/>
<gene>
    <name evidence="1" type="ORF">G210_4277</name>
</gene>
<evidence type="ECO:0000313" key="2">
    <source>
        <dbReference type="Proteomes" id="UP000011777"/>
    </source>
</evidence>
<proteinExistence type="predicted"/>
<evidence type="ECO:0000313" key="1">
    <source>
        <dbReference type="EMBL" id="EMG45538.1"/>
    </source>
</evidence>
<comment type="caution">
    <text evidence="1">The sequence shown here is derived from an EMBL/GenBank/DDBJ whole genome shotgun (WGS) entry which is preliminary data.</text>
</comment>
<organism evidence="1 2">
    <name type="scientific">Candida maltosa (strain Xu316)</name>
    <name type="common">Yeast</name>
    <dbReference type="NCBI Taxonomy" id="1245528"/>
    <lineage>
        <taxon>Eukaryota</taxon>
        <taxon>Fungi</taxon>
        <taxon>Dikarya</taxon>
        <taxon>Ascomycota</taxon>
        <taxon>Saccharomycotina</taxon>
        <taxon>Pichiomycetes</taxon>
        <taxon>Debaryomycetaceae</taxon>
        <taxon>Candida/Lodderomyces clade</taxon>
        <taxon>Candida</taxon>
    </lineage>
</organism>
<reference evidence="1 2" key="1">
    <citation type="submission" date="2013-02" db="EMBL/GenBank/DDBJ databases">
        <title>Genome sequence of Candida maltosa Xu316, a potential industrial strain for xylitol and ethanol production.</title>
        <authorList>
            <person name="Yu J."/>
            <person name="Wang Q."/>
            <person name="Geng X."/>
            <person name="Bao W."/>
            <person name="He P."/>
            <person name="Cai J."/>
        </authorList>
    </citation>
    <scope>NUCLEOTIDE SEQUENCE [LARGE SCALE GENOMIC DNA]</scope>
    <source>
        <strain evidence="2">Xu316</strain>
    </source>
</reference>
<accession>M3J113</accession>
<feature type="non-terminal residue" evidence="1">
    <location>
        <position position="1"/>
    </location>
</feature>
<dbReference type="AlphaFoldDB" id="M3J113"/>
<keyword evidence="2" id="KW-1185">Reference proteome</keyword>
<sequence length="130" mass="15503">TENVHYRVIEADDFNYDWSLFEKNTTEEAEFIRTNERPPKPYELDLMEFIGFVFEKFGLFNAFKVMYQNPGDLGYARRRLNGISVQRFDLNDFTYKLIKENDHFTAQHFEFLVRQENQDLLGGKLELSGN</sequence>
<name>M3J113_CANMX</name>
<protein>
    <submittedName>
        <fullName evidence="1">Retrotransposon polyprotein, putative</fullName>
    </submittedName>
</protein>
<dbReference type="EMBL" id="AOGT01002441">
    <property type="protein sequence ID" value="EMG45538.1"/>
    <property type="molecule type" value="Genomic_DNA"/>
</dbReference>
<dbReference type="Proteomes" id="UP000011777">
    <property type="component" value="Unassembled WGS sequence"/>
</dbReference>